<evidence type="ECO:0000256" key="10">
    <source>
        <dbReference type="ARBA" id="ARBA00023303"/>
    </source>
</evidence>
<dbReference type="PANTHER" id="PTHR30266">
    <property type="entry name" value="MECHANOSENSITIVE CHANNEL MSCL"/>
    <property type="match status" value="1"/>
</dbReference>
<dbReference type="NCBIfam" id="NF001843">
    <property type="entry name" value="PRK00567.1-4"/>
    <property type="match status" value="1"/>
</dbReference>
<comment type="function">
    <text evidence="11">Channel that opens in response to stretch forces in the membrane lipid bilayer. May participate in the regulation of osmotic pressure changes within the cell.</text>
</comment>
<evidence type="ECO:0000256" key="8">
    <source>
        <dbReference type="ARBA" id="ARBA00023065"/>
    </source>
</evidence>
<dbReference type="FunFam" id="1.10.1200.120:FF:000001">
    <property type="entry name" value="Large-conductance mechanosensitive channel"/>
    <property type="match status" value="1"/>
</dbReference>
<keyword evidence="9 11" id="KW-0472">Membrane</keyword>
<keyword evidence="6 11" id="KW-0812">Transmembrane</keyword>
<keyword evidence="8 11" id="KW-0406">Ion transport</keyword>
<keyword evidence="4 11" id="KW-0813">Transport</keyword>
<evidence type="ECO:0000256" key="4">
    <source>
        <dbReference type="ARBA" id="ARBA00022448"/>
    </source>
</evidence>
<dbReference type="PROSITE" id="PS01327">
    <property type="entry name" value="MSCL"/>
    <property type="match status" value="1"/>
</dbReference>
<proteinExistence type="inferred from homology"/>
<accession>A0A268F2K4</accession>
<feature type="transmembrane region" description="Helical" evidence="11">
    <location>
        <begin position="12"/>
        <end position="33"/>
    </location>
</feature>
<protein>
    <recommendedName>
        <fullName evidence="11">Large-conductance mechanosensitive channel</fullName>
    </recommendedName>
</protein>
<evidence type="ECO:0000256" key="6">
    <source>
        <dbReference type="ARBA" id="ARBA00022692"/>
    </source>
</evidence>
<dbReference type="NCBIfam" id="NF010560">
    <property type="entry name" value="PRK13955.1"/>
    <property type="match status" value="1"/>
</dbReference>
<sequence>MKLLKEFKTFALRGNVLDLAIGVIIGAAFGSIVSSLVNDIITPLIGLLLGGINFSGLQATVGDAVITYGVFLQSVIDFLITAFAIFMFIRLINRFKHKEEEKAEEPPAPSKEEELLSEIRDLLKQQNNKPS</sequence>
<dbReference type="Proteomes" id="UP000215596">
    <property type="component" value="Unassembled WGS sequence"/>
</dbReference>
<keyword evidence="7 11" id="KW-1133">Transmembrane helix</keyword>
<evidence type="ECO:0000256" key="5">
    <source>
        <dbReference type="ARBA" id="ARBA00022475"/>
    </source>
</evidence>
<keyword evidence="10 11" id="KW-0407">Ion channel</keyword>
<evidence type="ECO:0000256" key="7">
    <source>
        <dbReference type="ARBA" id="ARBA00022989"/>
    </source>
</evidence>
<keyword evidence="5 11" id="KW-1003">Cell membrane</keyword>
<dbReference type="Gene3D" id="1.10.1200.120">
    <property type="entry name" value="Large-conductance mechanosensitive channel, MscL, domain 1"/>
    <property type="match status" value="1"/>
</dbReference>
<dbReference type="NCBIfam" id="TIGR00220">
    <property type="entry name" value="mscL"/>
    <property type="match status" value="1"/>
</dbReference>
<dbReference type="InterPro" id="IPR037673">
    <property type="entry name" value="MSC/AndL"/>
</dbReference>
<evidence type="ECO:0000256" key="3">
    <source>
        <dbReference type="ARBA" id="ARBA00011255"/>
    </source>
</evidence>
<feature type="transmembrane region" description="Helical" evidence="11">
    <location>
        <begin position="65"/>
        <end position="89"/>
    </location>
</feature>
<comment type="similarity">
    <text evidence="2 11">Belongs to the MscL family.</text>
</comment>
<evidence type="ECO:0000256" key="2">
    <source>
        <dbReference type="ARBA" id="ARBA00007254"/>
    </source>
</evidence>
<evidence type="ECO:0000256" key="1">
    <source>
        <dbReference type="ARBA" id="ARBA00004651"/>
    </source>
</evidence>
<dbReference type="InterPro" id="IPR036019">
    <property type="entry name" value="MscL_channel"/>
</dbReference>
<dbReference type="InterPro" id="IPR001185">
    <property type="entry name" value="MS_channel"/>
</dbReference>
<dbReference type="AlphaFoldDB" id="A0A268F2K4"/>
<dbReference type="GO" id="GO:0008381">
    <property type="term" value="F:mechanosensitive monoatomic ion channel activity"/>
    <property type="evidence" value="ECO:0007669"/>
    <property type="project" value="UniProtKB-UniRule"/>
</dbReference>
<dbReference type="EMBL" id="NPBY01000011">
    <property type="protein sequence ID" value="PAD79615.1"/>
    <property type="molecule type" value="Genomic_DNA"/>
</dbReference>
<evidence type="ECO:0000313" key="13">
    <source>
        <dbReference type="Proteomes" id="UP000215596"/>
    </source>
</evidence>
<dbReference type="PRINTS" id="PR01264">
    <property type="entry name" value="MECHCHANNEL"/>
</dbReference>
<evidence type="ECO:0000256" key="11">
    <source>
        <dbReference type="HAMAP-Rule" id="MF_00115"/>
    </source>
</evidence>
<evidence type="ECO:0000313" key="12">
    <source>
        <dbReference type="EMBL" id="PAD79615.1"/>
    </source>
</evidence>
<comment type="subunit">
    <text evidence="3 11">Homopentamer.</text>
</comment>
<dbReference type="GO" id="GO:0005886">
    <property type="term" value="C:plasma membrane"/>
    <property type="evidence" value="ECO:0007669"/>
    <property type="project" value="UniProtKB-SubCell"/>
</dbReference>
<evidence type="ECO:0000256" key="9">
    <source>
        <dbReference type="ARBA" id="ARBA00023136"/>
    </source>
</evidence>
<dbReference type="HAMAP" id="MF_00115">
    <property type="entry name" value="MscL"/>
    <property type="match status" value="1"/>
</dbReference>
<name>A0A268F2K4_9BACL</name>
<reference evidence="12 13" key="1">
    <citation type="submission" date="2017-07" db="EMBL/GenBank/DDBJ databases">
        <title>Isolation and whole genome analysis of endospore-forming bacteria from heroin.</title>
        <authorList>
            <person name="Kalinowski J."/>
            <person name="Ahrens B."/>
            <person name="Al-Dilaimi A."/>
            <person name="Winkler A."/>
            <person name="Wibberg D."/>
            <person name="Schleenbecker U."/>
            <person name="Ruckert C."/>
            <person name="Wolfel R."/>
            <person name="Grass G."/>
        </authorList>
    </citation>
    <scope>NUCLEOTIDE SEQUENCE [LARGE SCALE GENOMIC DNA]</scope>
    <source>
        <strain evidence="12 13">7537-G1</strain>
    </source>
</reference>
<comment type="subcellular location">
    <subcellularLocation>
        <location evidence="1 11">Cell membrane</location>
        <topology evidence="1 11">Multi-pass membrane protein</topology>
    </subcellularLocation>
</comment>
<dbReference type="SUPFAM" id="SSF81330">
    <property type="entry name" value="Gated mechanosensitive channel"/>
    <property type="match status" value="1"/>
</dbReference>
<feature type="transmembrane region" description="Helical" evidence="11">
    <location>
        <begin position="40"/>
        <end position="59"/>
    </location>
</feature>
<dbReference type="Pfam" id="PF01741">
    <property type="entry name" value="MscL"/>
    <property type="match status" value="1"/>
</dbReference>
<dbReference type="PANTHER" id="PTHR30266:SF2">
    <property type="entry name" value="LARGE-CONDUCTANCE MECHANOSENSITIVE CHANNEL"/>
    <property type="match status" value="1"/>
</dbReference>
<dbReference type="InterPro" id="IPR019823">
    <property type="entry name" value="Mechanosensitive_channel_CS"/>
</dbReference>
<gene>
    <name evidence="11" type="primary">mscL</name>
    <name evidence="12" type="ORF">CHH67_03630</name>
</gene>
<comment type="caution">
    <text evidence="12">The sequence shown here is derived from an EMBL/GenBank/DDBJ whole genome shotgun (WGS) entry which is preliminary data.</text>
</comment>
<organism evidence="12 13">
    <name type="scientific">Paenibacillus campinasensis</name>
    <dbReference type="NCBI Taxonomy" id="66347"/>
    <lineage>
        <taxon>Bacteria</taxon>
        <taxon>Bacillati</taxon>
        <taxon>Bacillota</taxon>
        <taxon>Bacilli</taxon>
        <taxon>Bacillales</taxon>
        <taxon>Paenibacillaceae</taxon>
        <taxon>Paenibacillus</taxon>
    </lineage>
</organism>